<dbReference type="PRINTS" id="PR00813">
    <property type="entry name" value="BCTERIALGSPG"/>
</dbReference>
<dbReference type="Gene3D" id="3.30.700.10">
    <property type="entry name" value="Glycoprotein, Type 4 Pilin"/>
    <property type="match status" value="1"/>
</dbReference>
<dbReference type="Pfam" id="PF07963">
    <property type="entry name" value="N_methyl"/>
    <property type="match status" value="1"/>
</dbReference>
<sequence>MPGRVTPHARRACGAALARRVRGFTLIELLVTLAILALLGALAAPVGQTVIQRRHEAELRAALREIRGAIDAYKKAGDEGRIARAVGASGYPARLELLVDGVVDLRSPKKAKMYFLRRLPRDPFNGDAALDDAQTWGKRSYASEANEPKEGDDVYDVVSTSGKVGLNGIPYSRW</sequence>
<dbReference type="InterPro" id="IPR045584">
    <property type="entry name" value="Pilin-like"/>
</dbReference>
<evidence type="ECO:0000313" key="2">
    <source>
        <dbReference type="EMBL" id="QJE03091.1"/>
    </source>
</evidence>
<dbReference type="GO" id="GO:0015627">
    <property type="term" value="C:type II protein secretion system complex"/>
    <property type="evidence" value="ECO:0007669"/>
    <property type="project" value="InterPro"/>
</dbReference>
<keyword evidence="3" id="KW-1185">Reference proteome</keyword>
<dbReference type="KEGG" id="mfy:HH212_00795"/>
<gene>
    <name evidence="2" type="ORF">HH212_00795</name>
</gene>
<evidence type="ECO:0000256" key="1">
    <source>
        <dbReference type="ARBA" id="ARBA00022481"/>
    </source>
</evidence>
<evidence type="ECO:0000313" key="3">
    <source>
        <dbReference type="Proteomes" id="UP000502415"/>
    </source>
</evidence>
<name>A0A7Z2W0V9_9BURK</name>
<organism evidence="2 3">
    <name type="scientific">Massilia forsythiae</name>
    <dbReference type="NCBI Taxonomy" id="2728020"/>
    <lineage>
        <taxon>Bacteria</taxon>
        <taxon>Pseudomonadati</taxon>
        <taxon>Pseudomonadota</taxon>
        <taxon>Betaproteobacteria</taxon>
        <taxon>Burkholderiales</taxon>
        <taxon>Oxalobacteraceae</taxon>
        <taxon>Telluria group</taxon>
        <taxon>Massilia</taxon>
    </lineage>
</organism>
<dbReference type="EMBL" id="CP051685">
    <property type="protein sequence ID" value="QJE03091.1"/>
    <property type="molecule type" value="Genomic_DNA"/>
</dbReference>
<dbReference type="Proteomes" id="UP000502415">
    <property type="component" value="Chromosome"/>
</dbReference>
<dbReference type="PROSITE" id="PS00409">
    <property type="entry name" value="PROKAR_NTER_METHYL"/>
    <property type="match status" value="1"/>
</dbReference>
<protein>
    <submittedName>
        <fullName evidence="2">Type II secretion system protein</fullName>
    </submittedName>
</protein>
<dbReference type="AlphaFoldDB" id="A0A7Z2W0V9"/>
<keyword evidence="1" id="KW-0488">Methylation</keyword>
<dbReference type="InterPro" id="IPR000983">
    <property type="entry name" value="Bac_GSPG_pilin"/>
</dbReference>
<dbReference type="NCBIfam" id="TIGR02532">
    <property type="entry name" value="IV_pilin_GFxxxE"/>
    <property type="match status" value="1"/>
</dbReference>
<accession>A0A7Z2W0V9</accession>
<dbReference type="GO" id="GO:0015628">
    <property type="term" value="P:protein secretion by the type II secretion system"/>
    <property type="evidence" value="ECO:0007669"/>
    <property type="project" value="InterPro"/>
</dbReference>
<dbReference type="InterPro" id="IPR012902">
    <property type="entry name" value="N_methyl_site"/>
</dbReference>
<proteinExistence type="predicted"/>
<dbReference type="SUPFAM" id="SSF54523">
    <property type="entry name" value="Pili subunits"/>
    <property type="match status" value="1"/>
</dbReference>
<reference evidence="2 3" key="1">
    <citation type="submission" date="2020-04" db="EMBL/GenBank/DDBJ databases">
        <title>Genome sequencing of novel species.</title>
        <authorList>
            <person name="Heo J."/>
            <person name="Kim S.-J."/>
            <person name="Kim J.-S."/>
            <person name="Hong S.-B."/>
            <person name="Kwon S.-W."/>
        </authorList>
    </citation>
    <scope>NUCLEOTIDE SEQUENCE [LARGE SCALE GENOMIC DNA]</scope>
    <source>
        <strain evidence="2 3">GN2-R2</strain>
    </source>
</reference>